<accession>A0A9Q0AUB0</accession>
<dbReference type="AlphaFoldDB" id="A0A9Q0AUB0"/>
<evidence type="ECO:0000313" key="2">
    <source>
        <dbReference type="EMBL" id="KAI1880307.1"/>
    </source>
</evidence>
<comment type="caution">
    <text evidence="2">The sequence shown here is derived from an EMBL/GenBank/DDBJ whole genome shotgun (WGS) entry which is preliminary data.</text>
</comment>
<feature type="region of interest" description="Disordered" evidence="1">
    <location>
        <begin position="1"/>
        <end position="21"/>
    </location>
</feature>
<organism evidence="2 3">
    <name type="scientific">Neoarthrinium moseri</name>
    <dbReference type="NCBI Taxonomy" id="1658444"/>
    <lineage>
        <taxon>Eukaryota</taxon>
        <taxon>Fungi</taxon>
        <taxon>Dikarya</taxon>
        <taxon>Ascomycota</taxon>
        <taxon>Pezizomycotina</taxon>
        <taxon>Sordariomycetes</taxon>
        <taxon>Xylariomycetidae</taxon>
        <taxon>Amphisphaeriales</taxon>
        <taxon>Apiosporaceae</taxon>
        <taxon>Neoarthrinium</taxon>
    </lineage>
</organism>
<keyword evidence="3" id="KW-1185">Reference proteome</keyword>
<name>A0A9Q0AUB0_9PEZI</name>
<proteinExistence type="predicted"/>
<sequence length="113" mass="12511">MDSTGSDLLSQSSTPPVMELTPPVIPMTVTARDVRQRADLTSFDVQNIRKIIEAVQRKALPDTACVVDDQIVDKYVDKAFASGWNTNMPLSNTSKKPTTKTLDQTAIRVGFWK</sequence>
<dbReference type="Proteomes" id="UP000829685">
    <property type="component" value="Unassembled WGS sequence"/>
</dbReference>
<evidence type="ECO:0000256" key="1">
    <source>
        <dbReference type="SAM" id="MobiDB-lite"/>
    </source>
</evidence>
<dbReference type="EMBL" id="JAFIMR010000003">
    <property type="protein sequence ID" value="KAI1880307.1"/>
    <property type="molecule type" value="Genomic_DNA"/>
</dbReference>
<protein>
    <submittedName>
        <fullName evidence="2">Uncharacterized protein</fullName>
    </submittedName>
</protein>
<gene>
    <name evidence="2" type="ORF">JX265_001928</name>
</gene>
<reference evidence="2" key="1">
    <citation type="submission" date="2021-03" db="EMBL/GenBank/DDBJ databases">
        <title>Revisited historic fungal species revealed as producer of novel bioactive compounds through whole genome sequencing and comparative genomics.</title>
        <authorList>
            <person name="Vignolle G.A."/>
            <person name="Hochenegger N."/>
            <person name="Mach R.L."/>
            <person name="Mach-Aigner A.R."/>
            <person name="Javad Rahimi M."/>
            <person name="Salim K.A."/>
            <person name="Chan C.M."/>
            <person name="Lim L.B.L."/>
            <person name="Cai F."/>
            <person name="Druzhinina I.S."/>
            <person name="U'Ren J.M."/>
            <person name="Derntl C."/>
        </authorList>
    </citation>
    <scope>NUCLEOTIDE SEQUENCE</scope>
    <source>
        <strain evidence="2">TUCIM 5799</strain>
    </source>
</reference>
<feature type="compositionally biased region" description="Polar residues" evidence="1">
    <location>
        <begin position="1"/>
        <end position="15"/>
    </location>
</feature>
<evidence type="ECO:0000313" key="3">
    <source>
        <dbReference type="Proteomes" id="UP000829685"/>
    </source>
</evidence>